<keyword evidence="1" id="KW-0344">Guanine-nucleotide releasing factor</keyword>
<dbReference type="AlphaFoldDB" id="A0A9P6A502"/>
<feature type="compositionally biased region" description="Basic and acidic residues" evidence="2">
    <location>
        <begin position="1"/>
        <end position="15"/>
    </location>
</feature>
<accession>A0A9P6A502</accession>
<dbReference type="InterPro" id="IPR001180">
    <property type="entry name" value="CNH_dom"/>
</dbReference>
<dbReference type="PROSITE" id="PS50003">
    <property type="entry name" value="PH_DOMAIN"/>
    <property type="match status" value="1"/>
</dbReference>
<dbReference type="SUPFAM" id="SSF48065">
    <property type="entry name" value="DBL homology domain (DH-domain)"/>
    <property type="match status" value="1"/>
</dbReference>
<keyword evidence="7" id="KW-1185">Reference proteome</keyword>
<feature type="domain" description="CNH" evidence="5">
    <location>
        <begin position="677"/>
        <end position="996"/>
    </location>
</feature>
<evidence type="ECO:0000313" key="6">
    <source>
        <dbReference type="EMBL" id="KAF9500127.1"/>
    </source>
</evidence>
<evidence type="ECO:0000256" key="2">
    <source>
        <dbReference type="SAM" id="MobiDB-lite"/>
    </source>
</evidence>
<evidence type="ECO:0000259" key="5">
    <source>
        <dbReference type="PROSITE" id="PS50219"/>
    </source>
</evidence>
<comment type="caution">
    <text evidence="6">The sequence shown here is derived from an EMBL/GenBank/DDBJ whole genome shotgun (WGS) entry which is preliminary data.</text>
</comment>
<organism evidence="6 7">
    <name type="scientific">Pleurotus eryngii</name>
    <name type="common">Boletus of the steppes</name>
    <dbReference type="NCBI Taxonomy" id="5323"/>
    <lineage>
        <taxon>Eukaryota</taxon>
        <taxon>Fungi</taxon>
        <taxon>Dikarya</taxon>
        <taxon>Basidiomycota</taxon>
        <taxon>Agaricomycotina</taxon>
        <taxon>Agaricomycetes</taxon>
        <taxon>Agaricomycetidae</taxon>
        <taxon>Agaricales</taxon>
        <taxon>Pleurotineae</taxon>
        <taxon>Pleurotaceae</taxon>
        <taxon>Pleurotus</taxon>
    </lineage>
</organism>
<feature type="compositionally biased region" description="Low complexity" evidence="2">
    <location>
        <begin position="77"/>
        <end position="93"/>
    </location>
</feature>
<dbReference type="SMART" id="SM00036">
    <property type="entry name" value="CNH"/>
    <property type="match status" value="1"/>
</dbReference>
<dbReference type="GO" id="GO:0035556">
    <property type="term" value="P:intracellular signal transduction"/>
    <property type="evidence" value="ECO:0007669"/>
    <property type="project" value="InterPro"/>
</dbReference>
<dbReference type="OrthoDB" id="2272012at2759"/>
<dbReference type="InterPro" id="IPR035899">
    <property type="entry name" value="DBL_dom_sf"/>
</dbReference>
<sequence>MHPHKQPERDRRKPQVDIPYGARPPQNPSGPAFPVPESPWAFELSPPSYGIRATTSHGISERLANPWDDAATNSLDTPRATNSRSSNRPNTSTGYDFRPMADGGLSRATSMFESGVVGAGPVTGTSTRMAFPEPQMYRSTSSSASLTPPSQTVRHSRSRSDLSGQRIGAPQLRKEPSMVSIASHASSYYADHDEDEHYYTAAESSATDGETEDLSKELSKLSLNSEENLLNFQKGKLQDKDQEWHKLVPDEAREVLGKEEVQRQSVIFEVIKSEADYVADLVAVQAARIFIHGLRAADPPILEAGSLESFISEVFYNGNNIIDHHQRMLAALFARQRDQHPLIQSIADVVLEAILNPGFRDSYITYIKHYPIAESRHRRELKKNKSYANFIHAVTSATSSSISILQKLSPTHLSRIRKRDLVTFLSRPVTRLPRLNLLLGQILKLTEKGDYRDHPDLQTLPIILGIVGDCVKETQPGIEAAEAKVKFWALCENMVLRPGEILNMDLYDENRTLVYESMVARRGRSDAGFSTWLDQNLALLDNYILINQEEKRGAVIKRVAVSRPIHLSYLRLASFEGQPETRREKAEDTGGILDSLRRVDVPLYPFTVYHASSRSTRRYTFYVTSEALRKKWHNVLVDTLFVNRVRDEASMWFLQKTMSDRFFRSFITSTPASSGISGRIICAVPFGDKRKFIAVGCTTGIYVSPKGDEAFRKVLSHNNPISMAAIHSLGEKSFNKFLIHYDTSLVSYSLDLLTRVALLEASKEALDASLERIAGGDSGAGTGNVLFFKHAQVGQRMLVIYASRKTLSFSVGLSVLEAVDVGATAIMPKRSGSAMSVRPLGEPGSIPKDAHDVAVLVRTIGVCTADSIVILDPTNVAMSQARLVPDFSSSVQSPPMADLKEHTLNAKPLGLVRSNDRELLVIYDTLGCYISKHGVPQRKSGYIKWETQAASYAHRGPHILLFSASFIEVREIELARLVQVIEGNDIRLLYSGPLQGEFEDVTLVAMKDDEDDTNSKEKVVALEPTVAIQSSVATPASASSHPGMWDEWDM</sequence>
<feature type="compositionally biased region" description="Pro residues" evidence="2">
    <location>
        <begin position="25"/>
        <end position="37"/>
    </location>
</feature>
<dbReference type="PANTHER" id="PTHR46572">
    <property type="entry name" value="RHO1 GDP-GTP EXCHANGE PROTEIN 1-RELATED"/>
    <property type="match status" value="1"/>
</dbReference>
<dbReference type="PROSITE" id="PS50010">
    <property type="entry name" value="DH_2"/>
    <property type="match status" value="1"/>
</dbReference>
<dbReference type="InterPro" id="IPR001849">
    <property type="entry name" value="PH_domain"/>
</dbReference>
<feature type="region of interest" description="Disordered" evidence="2">
    <location>
        <begin position="63"/>
        <end position="102"/>
    </location>
</feature>
<dbReference type="InterPro" id="IPR052233">
    <property type="entry name" value="Rho-type_GEFs"/>
</dbReference>
<evidence type="ECO:0000313" key="7">
    <source>
        <dbReference type="Proteomes" id="UP000807025"/>
    </source>
</evidence>
<dbReference type="InterPro" id="IPR001331">
    <property type="entry name" value="GDS_CDC24_CS"/>
</dbReference>
<evidence type="ECO:0008006" key="8">
    <source>
        <dbReference type="Google" id="ProtNLM"/>
    </source>
</evidence>
<dbReference type="InterPro" id="IPR011993">
    <property type="entry name" value="PH-like_dom_sf"/>
</dbReference>
<gene>
    <name evidence="6" type="ORF">BDN71DRAFT_1382896</name>
</gene>
<dbReference type="PANTHER" id="PTHR46572:SF1">
    <property type="entry name" value="RHO1 GUANINE NUCLEOTIDE EXCHANGE FACTOR TUS1"/>
    <property type="match status" value="1"/>
</dbReference>
<feature type="compositionally biased region" description="Low complexity" evidence="2">
    <location>
        <begin position="139"/>
        <end position="150"/>
    </location>
</feature>
<dbReference type="CDD" id="cd00160">
    <property type="entry name" value="RhoGEF"/>
    <property type="match status" value="1"/>
</dbReference>
<evidence type="ECO:0000259" key="3">
    <source>
        <dbReference type="PROSITE" id="PS50003"/>
    </source>
</evidence>
<proteinExistence type="predicted"/>
<name>A0A9P6A502_PLEER</name>
<dbReference type="Gene3D" id="1.20.900.10">
    <property type="entry name" value="Dbl homology (DH) domain"/>
    <property type="match status" value="1"/>
</dbReference>
<dbReference type="PROSITE" id="PS50219">
    <property type="entry name" value="CNH"/>
    <property type="match status" value="1"/>
</dbReference>
<feature type="domain" description="DH" evidence="4">
    <location>
        <begin position="262"/>
        <end position="477"/>
    </location>
</feature>
<dbReference type="InterPro" id="IPR000219">
    <property type="entry name" value="DH_dom"/>
</dbReference>
<feature type="region of interest" description="Disordered" evidence="2">
    <location>
        <begin position="136"/>
        <end position="175"/>
    </location>
</feature>
<dbReference type="Pfam" id="PF00780">
    <property type="entry name" value="CNH"/>
    <property type="match status" value="1"/>
</dbReference>
<dbReference type="PROSITE" id="PS00741">
    <property type="entry name" value="DH_1"/>
    <property type="match status" value="1"/>
</dbReference>
<dbReference type="Pfam" id="PF00621">
    <property type="entry name" value="RhoGEF"/>
    <property type="match status" value="1"/>
</dbReference>
<dbReference type="Proteomes" id="UP000807025">
    <property type="component" value="Unassembled WGS sequence"/>
</dbReference>
<evidence type="ECO:0000259" key="4">
    <source>
        <dbReference type="PROSITE" id="PS50010"/>
    </source>
</evidence>
<feature type="domain" description="PH" evidence="3">
    <location>
        <begin position="512"/>
        <end position="641"/>
    </location>
</feature>
<dbReference type="SMART" id="SM00325">
    <property type="entry name" value="RhoGEF"/>
    <property type="match status" value="1"/>
</dbReference>
<dbReference type="EMBL" id="MU154529">
    <property type="protein sequence ID" value="KAF9500127.1"/>
    <property type="molecule type" value="Genomic_DNA"/>
</dbReference>
<feature type="region of interest" description="Disordered" evidence="2">
    <location>
        <begin position="1"/>
        <end position="47"/>
    </location>
</feature>
<dbReference type="GO" id="GO:0005085">
    <property type="term" value="F:guanyl-nucleotide exchange factor activity"/>
    <property type="evidence" value="ECO:0007669"/>
    <property type="project" value="UniProtKB-KW"/>
</dbReference>
<reference evidence="6" key="1">
    <citation type="submission" date="2020-11" db="EMBL/GenBank/DDBJ databases">
        <authorList>
            <consortium name="DOE Joint Genome Institute"/>
            <person name="Ahrendt S."/>
            <person name="Riley R."/>
            <person name="Andreopoulos W."/>
            <person name="Labutti K."/>
            <person name="Pangilinan J."/>
            <person name="Ruiz-Duenas F.J."/>
            <person name="Barrasa J.M."/>
            <person name="Sanchez-Garcia M."/>
            <person name="Camarero S."/>
            <person name="Miyauchi S."/>
            <person name="Serrano A."/>
            <person name="Linde D."/>
            <person name="Babiker R."/>
            <person name="Drula E."/>
            <person name="Ayuso-Fernandez I."/>
            <person name="Pacheco R."/>
            <person name="Padilla G."/>
            <person name="Ferreira P."/>
            <person name="Barriuso J."/>
            <person name="Kellner H."/>
            <person name="Castanera R."/>
            <person name="Alfaro M."/>
            <person name="Ramirez L."/>
            <person name="Pisabarro A.G."/>
            <person name="Kuo A."/>
            <person name="Tritt A."/>
            <person name="Lipzen A."/>
            <person name="He G."/>
            <person name="Yan M."/>
            <person name="Ng V."/>
            <person name="Cullen D."/>
            <person name="Martin F."/>
            <person name="Rosso M.-N."/>
            <person name="Henrissat B."/>
            <person name="Hibbett D."/>
            <person name="Martinez A.T."/>
            <person name="Grigoriev I.V."/>
        </authorList>
    </citation>
    <scope>NUCLEOTIDE SEQUENCE</scope>
    <source>
        <strain evidence="6">ATCC 90797</strain>
    </source>
</reference>
<evidence type="ECO:0000256" key="1">
    <source>
        <dbReference type="ARBA" id="ARBA00022658"/>
    </source>
</evidence>
<protein>
    <recommendedName>
        <fullName evidence="8">Rho1 guanine nucleotide exchange factor 1</fullName>
    </recommendedName>
</protein>
<dbReference type="Gene3D" id="2.30.29.30">
    <property type="entry name" value="Pleckstrin-homology domain (PH domain)/Phosphotyrosine-binding domain (PTB)"/>
    <property type="match status" value="1"/>
</dbReference>